<sequence>MADERGCTAGRLAALCGHLDEIRRDLRDVPTGGDSPVERVLAAVRGGGDVADALDRLHAVLQVGGDPWGLDGYADEGSGLRGMWPEGVARPLTGEHVYLCPGGVCTRSWWPRRAAEPVPECRMSGAALRRKRL</sequence>
<dbReference type="RefSeq" id="WP_350890516.1">
    <property type="nucleotide sequence ID" value="NZ_JBEOTR010000008.1"/>
</dbReference>
<accession>A0ABW8HFL1</accession>
<protein>
    <recommendedName>
        <fullName evidence="3">CGNR zinc finger domain-containing protein</fullName>
    </recommendedName>
</protein>
<evidence type="ECO:0000313" key="2">
    <source>
        <dbReference type="Proteomes" id="UP001617907"/>
    </source>
</evidence>
<dbReference type="Proteomes" id="UP001617907">
    <property type="component" value="Unassembled WGS sequence"/>
</dbReference>
<proteinExistence type="predicted"/>
<comment type="caution">
    <text evidence="1">The sequence shown here is derived from an EMBL/GenBank/DDBJ whole genome shotgun (WGS) entry which is preliminary data.</text>
</comment>
<evidence type="ECO:0000313" key="1">
    <source>
        <dbReference type="EMBL" id="MFJ6039127.1"/>
    </source>
</evidence>
<gene>
    <name evidence="1" type="ORF">ACIQFM_23070</name>
</gene>
<reference evidence="1 2" key="1">
    <citation type="submission" date="2024-10" db="EMBL/GenBank/DDBJ databases">
        <title>The Natural Products Discovery Center: Release of the First 8490 Sequenced Strains for Exploring Actinobacteria Biosynthetic Diversity.</title>
        <authorList>
            <person name="Kalkreuter E."/>
            <person name="Kautsar S.A."/>
            <person name="Yang D."/>
            <person name="Bader C.D."/>
            <person name="Teijaro C.N."/>
            <person name="Fluegel L."/>
            <person name="Davis C.M."/>
            <person name="Simpson J.R."/>
            <person name="Lauterbach L."/>
            <person name="Steele A.D."/>
            <person name="Gui C."/>
            <person name="Meng S."/>
            <person name="Li G."/>
            <person name="Viehrig K."/>
            <person name="Ye F."/>
            <person name="Su P."/>
            <person name="Kiefer A.F."/>
            <person name="Nichols A."/>
            <person name="Cepeda A.J."/>
            <person name="Yan W."/>
            <person name="Fan B."/>
            <person name="Jiang Y."/>
            <person name="Adhikari A."/>
            <person name="Zheng C.-J."/>
            <person name="Schuster L."/>
            <person name="Cowan T.M."/>
            <person name="Smanski M.J."/>
            <person name="Chevrette M.G."/>
            <person name="De Carvalho L.P.S."/>
            <person name="Shen B."/>
        </authorList>
    </citation>
    <scope>NUCLEOTIDE SEQUENCE [LARGE SCALE GENOMIC DNA]</scope>
    <source>
        <strain evidence="1 2">NPDC093086</strain>
    </source>
</reference>
<organism evidence="1 2">
    <name type="scientific">Streptomyces ardesiacus</name>
    <dbReference type="NCBI Taxonomy" id="285564"/>
    <lineage>
        <taxon>Bacteria</taxon>
        <taxon>Bacillati</taxon>
        <taxon>Actinomycetota</taxon>
        <taxon>Actinomycetes</taxon>
        <taxon>Kitasatosporales</taxon>
        <taxon>Streptomycetaceae</taxon>
        <taxon>Streptomyces</taxon>
    </lineage>
</organism>
<name>A0ABW8HFL1_9ACTN</name>
<evidence type="ECO:0008006" key="3">
    <source>
        <dbReference type="Google" id="ProtNLM"/>
    </source>
</evidence>
<dbReference type="EMBL" id="JBIVPC010000012">
    <property type="protein sequence ID" value="MFJ6039127.1"/>
    <property type="molecule type" value="Genomic_DNA"/>
</dbReference>
<keyword evidence="2" id="KW-1185">Reference proteome</keyword>